<sequence length="62" mass="7440">MALSANDVAQKVFQMSFRGYKQDEVDDFLDIIEHELDERDREIHELRSRVRALEKKDDDFLL</sequence>
<keyword evidence="9" id="KW-1185">Reference proteome</keyword>
<name>A0A380JFW8_STRDO</name>
<keyword evidence="5 7" id="KW-0175">Coiled coil</keyword>
<dbReference type="Pfam" id="PF05103">
    <property type="entry name" value="DivIVA"/>
    <property type="match status" value="1"/>
</dbReference>
<dbReference type="Gene3D" id="6.10.250.660">
    <property type="match status" value="1"/>
</dbReference>
<dbReference type="NCBIfam" id="TIGR03544">
    <property type="entry name" value="DivI1A_domain"/>
    <property type="match status" value="1"/>
</dbReference>
<accession>A0A380JFW8</accession>
<dbReference type="InterPro" id="IPR019933">
    <property type="entry name" value="DivIVA_domain"/>
</dbReference>
<dbReference type="PANTHER" id="PTHR35794">
    <property type="entry name" value="CELL DIVISION PROTEIN DIVIVA"/>
    <property type="match status" value="1"/>
</dbReference>
<evidence type="ECO:0000256" key="4">
    <source>
        <dbReference type="ARBA" id="ARBA00022618"/>
    </source>
</evidence>
<feature type="coiled-coil region" evidence="7">
    <location>
        <begin position="29"/>
        <end position="56"/>
    </location>
</feature>
<comment type="similarity">
    <text evidence="2">Belongs to the DivIVA family.</text>
</comment>
<dbReference type="RefSeq" id="WP_002997181.1">
    <property type="nucleotide sequence ID" value="NZ_UHFA01000002.1"/>
</dbReference>
<evidence type="ECO:0000256" key="3">
    <source>
        <dbReference type="ARBA" id="ARBA00022490"/>
    </source>
</evidence>
<dbReference type="PANTHER" id="PTHR35794:SF2">
    <property type="entry name" value="CELL DIVISION PROTEIN DIVIVA"/>
    <property type="match status" value="1"/>
</dbReference>
<dbReference type="EMBL" id="UHFA01000002">
    <property type="protein sequence ID" value="SUN37270.1"/>
    <property type="molecule type" value="Genomic_DNA"/>
</dbReference>
<evidence type="ECO:0000256" key="7">
    <source>
        <dbReference type="SAM" id="Coils"/>
    </source>
</evidence>
<evidence type="ECO:0000256" key="5">
    <source>
        <dbReference type="ARBA" id="ARBA00023054"/>
    </source>
</evidence>
<evidence type="ECO:0000256" key="1">
    <source>
        <dbReference type="ARBA" id="ARBA00004496"/>
    </source>
</evidence>
<dbReference type="GO" id="GO:0005737">
    <property type="term" value="C:cytoplasm"/>
    <property type="evidence" value="ECO:0007669"/>
    <property type="project" value="UniProtKB-SubCell"/>
</dbReference>
<comment type="subcellular location">
    <subcellularLocation>
        <location evidence="1">Cytoplasm</location>
    </subcellularLocation>
</comment>
<keyword evidence="6" id="KW-0131">Cell cycle</keyword>
<organism evidence="8 9">
    <name type="scientific">Streptococcus downei MFe28</name>
    <dbReference type="NCBI Taxonomy" id="764290"/>
    <lineage>
        <taxon>Bacteria</taxon>
        <taxon>Bacillati</taxon>
        <taxon>Bacillota</taxon>
        <taxon>Bacilli</taxon>
        <taxon>Lactobacillales</taxon>
        <taxon>Streptococcaceae</taxon>
        <taxon>Streptococcus</taxon>
    </lineage>
</organism>
<dbReference type="Proteomes" id="UP000254082">
    <property type="component" value="Unassembled WGS sequence"/>
</dbReference>
<proteinExistence type="inferred from homology"/>
<dbReference type="GO" id="GO:0051301">
    <property type="term" value="P:cell division"/>
    <property type="evidence" value="ECO:0007669"/>
    <property type="project" value="UniProtKB-KW"/>
</dbReference>
<evidence type="ECO:0000313" key="8">
    <source>
        <dbReference type="EMBL" id="SUN37270.1"/>
    </source>
</evidence>
<evidence type="ECO:0000256" key="2">
    <source>
        <dbReference type="ARBA" id="ARBA00009008"/>
    </source>
</evidence>
<protein>
    <submittedName>
        <fullName evidence="8">Cell division initiation protein</fullName>
    </submittedName>
</protein>
<dbReference type="InterPro" id="IPR007793">
    <property type="entry name" value="DivIVA_fam"/>
</dbReference>
<keyword evidence="3" id="KW-0963">Cytoplasm</keyword>
<dbReference type="OrthoDB" id="389699at2"/>
<evidence type="ECO:0000256" key="6">
    <source>
        <dbReference type="ARBA" id="ARBA00023306"/>
    </source>
</evidence>
<keyword evidence="4 8" id="KW-0132">Cell division</keyword>
<evidence type="ECO:0000313" key="9">
    <source>
        <dbReference type="Proteomes" id="UP000254082"/>
    </source>
</evidence>
<reference evidence="8 9" key="1">
    <citation type="submission" date="2018-06" db="EMBL/GenBank/DDBJ databases">
        <authorList>
            <consortium name="Pathogen Informatics"/>
            <person name="Doyle S."/>
        </authorList>
    </citation>
    <scope>NUCLEOTIDE SEQUENCE [LARGE SCALE GENOMIC DNA]</scope>
    <source>
        <strain evidence="9">NCTC 11391</strain>
    </source>
</reference>
<gene>
    <name evidence="8" type="primary">divIVA_2</name>
    <name evidence="8" type="ORF">NCTC11391_02025</name>
</gene>
<dbReference type="AlphaFoldDB" id="A0A380JFW8"/>